<dbReference type="GO" id="GO:0004725">
    <property type="term" value="F:protein tyrosine phosphatase activity"/>
    <property type="evidence" value="ECO:0007669"/>
    <property type="project" value="UniProtKB-EC"/>
</dbReference>
<sequence length="550" mass="63093">MKQSNEVSIIENKLFFVYGKTIPKETADTCTFRLANTLTYHPYNHDFGPLSLGQTYRFCSALDKEIHDPAKEGKKIYIYVSSAPNKLANGAYLVGAFQIIILNRTSSEAYEHLRTLELKPFRDASDDECTYECTLLHCLKGIEFAIKKKWFDYSTFNLDEYEFYEKVQYGDLNWIIHNQFLASESPAKTQFDTKGNKTLMSEDYAEIFCKLGIKNVIKLNKRKYDNTKFLEKGIKHYDLYFKDGSVPNAEIVNRFIDIALRPGAVAVHCKAGLGRTGTLIGCYAIKIFKAMPEDFIAWCRICRPGSILGPQQYFLLEYAYSIRRSVQSIRHLTYTKGDMYKAEAGDAGQANRLLTAKRKHQSMPKSLRKPIDSDEEGSGTEKETSKLEIIEERKENHKENPLQESNELDKILDELKEIPKGIPEAKENGKENIKTDLSKTMKFSRLINEDEEKFTTPIRKNSYRSTEDFTPIKTSHSNETFDFYQADIRISQDEDQSPKRPKTPCRFIPSDISTSCTINSSIKQAKLSNLYAFASKRKNSAEICKILYGK</sequence>
<dbReference type="GO" id="GO:0000278">
    <property type="term" value="P:mitotic cell cycle"/>
    <property type="evidence" value="ECO:0007669"/>
    <property type="project" value="UniProtKB-ARBA"/>
</dbReference>
<accession>A0AAU9JUT1</accession>
<dbReference type="Gene3D" id="3.90.190.10">
    <property type="entry name" value="Protein tyrosine phosphatase superfamily"/>
    <property type="match status" value="2"/>
</dbReference>
<evidence type="ECO:0000256" key="13">
    <source>
        <dbReference type="ARBA" id="ARBA00023306"/>
    </source>
</evidence>
<evidence type="ECO:0000256" key="3">
    <source>
        <dbReference type="ARBA" id="ARBA00007315"/>
    </source>
</evidence>
<dbReference type="InterPro" id="IPR003595">
    <property type="entry name" value="Tyr_Pase_cat"/>
</dbReference>
<comment type="caution">
    <text evidence="17">The sequence shown here is derived from an EMBL/GenBank/DDBJ whole genome shotgun (WGS) entry which is preliminary data.</text>
</comment>
<evidence type="ECO:0000256" key="5">
    <source>
        <dbReference type="ARBA" id="ARBA00022490"/>
    </source>
</evidence>
<comment type="subcellular location">
    <subcellularLocation>
        <location evidence="2">Cytoplasm</location>
    </subcellularLocation>
    <subcellularLocation>
        <location evidence="1">Nucleus</location>
    </subcellularLocation>
</comment>
<dbReference type="GO" id="GO:0031981">
    <property type="term" value="C:nuclear lumen"/>
    <property type="evidence" value="ECO:0007669"/>
    <property type="project" value="UniProtKB-ARBA"/>
</dbReference>
<evidence type="ECO:0000256" key="8">
    <source>
        <dbReference type="ARBA" id="ARBA00022776"/>
    </source>
</evidence>
<dbReference type="AlphaFoldDB" id="A0AAU9JUT1"/>
<dbReference type="GO" id="GO:0033554">
    <property type="term" value="P:cellular response to stress"/>
    <property type="evidence" value="ECO:0007669"/>
    <property type="project" value="UniProtKB-ARBA"/>
</dbReference>
<evidence type="ECO:0000256" key="11">
    <source>
        <dbReference type="ARBA" id="ARBA00023242"/>
    </source>
</evidence>
<keyword evidence="18" id="KW-1185">Reference proteome</keyword>
<dbReference type="GO" id="GO:0051301">
    <property type="term" value="P:cell division"/>
    <property type="evidence" value="ECO:0007669"/>
    <property type="project" value="UniProtKB-KW"/>
</dbReference>
<evidence type="ECO:0000256" key="6">
    <source>
        <dbReference type="ARBA" id="ARBA00022553"/>
    </source>
</evidence>
<keyword evidence="12" id="KW-0469">Meiosis</keyword>
<dbReference type="EC" id="3.1.3.48" evidence="4"/>
<dbReference type="InterPro" id="IPR020422">
    <property type="entry name" value="TYR_PHOSPHATASE_DUAL_dom"/>
</dbReference>
<evidence type="ECO:0000256" key="12">
    <source>
        <dbReference type="ARBA" id="ARBA00023254"/>
    </source>
</evidence>
<dbReference type="GO" id="GO:0005856">
    <property type="term" value="C:cytoskeleton"/>
    <property type="evidence" value="ECO:0007669"/>
    <property type="project" value="UniProtKB-ARBA"/>
</dbReference>
<keyword evidence="10" id="KW-0904">Protein phosphatase</keyword>
<dbReference type="PROSITE" id="PS50054">
    <property type="entry name" value="TYR_PHOSPHATASE_DUAL"/>
    <property type="match status" value="1"/>
</dbReference>
<dbReference type="GO" id="GO:0007096">
    <property type="term" value="P:regulation of exit from mitosis"/>
    <property type="evidence" value="ECO:0007669"/>
    <property type="project" value="UniProtKB-ARBA"/>
</dbReference>
<dbReference type="InterPro" id="IPR000387">
    <property type="entry name" value="Tyr_Pase_dom"/>
</dbReference>
<dbReference type="Proteomes" id="UP001162131">
    <property type="component" value="Unassembled WGS sequence"/>
</dbReference>
<evidence type="ECO:0000256" key="14">
    <source>
        <dbReference type="SAM" id="MobiDB-lite"/>
    </source>
</evidence>
<dbReference type="GO" id="GO:0005737">
    <property type="term" value="C:cytoplasm"/>
    <property type="evidence" value="ECO:0007669"/>
    <property type="project" value="UniProtKB-SubCell"/>
</dbReference>
<evidence type="ECO:0000313" key="18">
    <source>
        <dbReference type="Proteomes" id="UP001162131"/>
    </source>
</evidence>
<dbReference type="InterPro" id="IPR050561">
    <property type="entry name" value="PTP"/>
</dbReference>
<dbReference type="PROSITE" id="PS00383">
    <property type="entry name" value="TYR_PHOSPHATASE_1"/>
    <property type="match status" value="1"/>
</dbReference>
<dbReference type="EMBL" id="CAJZBQ010000053">
    <property type="protein sequence ID" value="CAG9331518.1"/>
    <property type="molecule type" value="Genomic_DNA"/>
</dbReference>
<keyword evidence="7" id="KW-0132">Cell division</keyword>
<dbReference type="SMART" id="SM00404">
    <property type="entry name" value="PTPc_motif"/>
    <property type="match status" value="1"/>
</dbReference>
<keyword evidence="5" id="KW-0963">Cytoplasm</keyword>
<dbReference type="PANTHER" id="PTHR23339">
    <property type="entry name" value="TYROSINE SPECIFIC PROTEIN PHOSPHATASE AND DUAL SPECIFICITY PROTEIN PHOSPHATASE"/>
    <property type="match status" value="1"/>
</dbReference>
<comment type="similarity">
    <text evidence="3">Belongs to the protein-tyrosine phosphatase family. Non-receptor class CDC14 subfamily.</text>
</comment>
<keyword evidence="6" id="KW-0597">Phosphoprotein</keyword>
<proteinExistence type="inferred from homology"/>
<dbReference type="SUPFAM" id="SSF52799">
    <property type="entry name" value="(Phosphotyrosine protein) phosphatases II"/>
    <property type="match status" value="2"/>
</dbReference>
<dbReference type="InterPro" id="IPR044506">
    <property type="entry name" value="CDC14_C"/>
</dbReference>
<keyword evidence="8" id="KW-0498">Mitosis</keyword>
<evidence type="ECO:0000256" key="2">
    <source>
        <dbReference type="ARBA" id="ARBA00004496"/>
    </source>
</evidence>
<dbReference type="PROSITE" id="PS50056">
    <property type="entry name" value="TYR_PHOSPHATASE_2"/>
    <property type="match status" value="1"/>
</dbReference>
<evidence type="ECO:0000256" key="7">
    <source>
        <dbReference type="ARBA" id="ARBA00022618"/>
    </source>
</evidence>
<dbReference type="FunFam" id="3.90.190.10:FF:000038">
    <property type="entry name" value="Tyrosine-protein phosphatase CDC14"/>
    <property type="match status" value="1"/>
</dbReference>
<keyword evidence="13" id="KW-0131">Cell cycle</keyword>
<keyword evidence="11" id="KW-0539">Nucleus</keyword>
<feature type="region of interest" description="Disordered" evidence="14">
    <location>
        <begin position="356"/>
        <end position="387"/>
    </location>
</feature>
<reference evidence="17" key="1">
    <citation type="submission" date="2021-09" db="EMBL/GenBank/DDBJ databases">
        <authorList>
            <consortium name="AG Swart"/>
            <person name="Singh M."/>
            <person name="Singh A."/>
            <person name="Seah K."/>
            <person name="Emmerich C."/>
        </authorList>
    </citation>
    <scope>NUCLEOTIDE SEQUENCE</scope>
    <source>
        <strain evidence="17">ATCC30299</strain>
    </source>
</reference>
<feature type="compositionally biased region" description="Basic residues" evidence="14">
    <location>
        <begin position="356"/>
        <end position="368"/>
    </location>
</feature>
<gene>
    <name evidence="17" type="ORF">BSTOLATCC_MIC53586</name>
</gene>
<dbReference type="GO" id="GO:0051321">
    <property type="term" value="P:meiotic cell cycle"/>
    <property type="evidence" value="ECO:0007669"/>
    <property type="project" value="UniProtKB-KW"/>
</dbReference>
<organism evidence="17 18">
    <name type="scientific">Blepharisma stoltei</name>
    <dbReference type="NCBI Taxonomy" id="1481888"/>
    <lineage>
        <taxon>Eukaryota</taxon>
        <taxon>Sar</taxon>
        <taxon>Alveolata</taxon>
        <taxon>Ciliophora</taxon>
        <taxon>Postciliodesmatophora</taxon>
        <taxon>Heterotrichea</taxon>
        <taxon>Heterotrichida</taxon>
        <taxon>Blepharismidae</taxon>
        <taxon>Blepharisma</taxon>
    </lineage>
</organism>
<feature type="domain" description="Tyrosine specific protein phosphatases" evidence="16">
    <location>
        <begin position="246"/>
        <end position="314"/>
    </location>
</feature>
<dbReference type="InterPro" id="IPR029021">
    <property type="entry name" value="Prot-tyrosine_phosphatase-like"/>
</dbReference>
<protein>
    <recommendedName>
        <fullName evidence="4">protein-tyrosine-phosphatase</fullName>
        <ecNumber evidence="4">3.1.3.48</ecNumber>
    </recommendedName>
</protein>
<dbReference type="CDD" id="cd14499">
    <property type="entry name" value="CDC14_C"/>
    <property type="match status" value="1"/>
</dbReference>
<dbReference type="Pfam" id="PF14671">
    <property type="entry name" value="DSPn"/>
    <property type="match status" value="1"/>
</dbReference>
<dbReference type="CDD" id="cd17657">
    <property type="entry name" value="CDC14_N"/>
    <property type="match status" value="1"/>
</dbReference>
<dbReference type="Pfam" id="PF22785">
    <property type="entry name" value="Tc-R-P"/>
    <property type="match status" value="1"/>
</dbReference>
<keyword evidence="9" id="KW-0378">Hydrolase</keyword>
<name>A0AAU9JUT1_9CILI</name>
<dbReference type="InterPro" id="IPR016130">
    <property type="entry name" value="Tyr_Pase_AS"/>
</dbReference>
<evidence type="ECO:0000259" key="15">
    <source>
        <dbReference type="PROSITE" id="PS50054"/>
    </source>
</evidence>
<evidence type="ECO:0000256" key="4">
    <source>
        <dbReference type="ARBA" id="ARBA00013064"/>
    </source>
</evidence>
<evidence type="ECO:0000256" key="10">
    <source>
        <dbReference type="ARBA" id="ARBA00022912"/>
    </source>
</evidence>
<dbReference type="InterPro" id="IPR029260">
    <property type="entry name" value="DSPn"/>
</dbReference>
<dbReference type="SMART" id="SM00195">
    <property type="entry name" value="DSPc"/>
    <property type="match status" value="1"/>
</dbReference>
<evidence type="ECO:0000256" key="9">
    <source>
        <dbReference type="ARBA" id="ARBA00022801"/>
    </source>
</evidence>
<feature type="domain" description="Tyrosine-protein phosphatase" evidence="15">
    <location>
        <begin position="170"/>
        <end position="327"/>
    </location>
</feature>
<evidence type="ECO:0000313" key="17">
    <source>
        <dbReference type="EMBL" id="CAG9331518.1"/>
    </source>
</evidence>
<dbReference type="GO" id="GO:0032954">
    <property type="term" value="P:regulation of cytokinetic process"/>
    <property type="evidence" value="ECO:0007669"/>
    <property type="project" value="UniProtKB-ARBA"/>
</dbReference>
<evidence type="ECO:0000259" key="16">
    <source>
        <dbReference type="PROSITE" id="PS50056"/>
    </source>
</evidence>
<evidence type="ECO:0000256" key="1">
    <source>
        <dbReference type="ARBA" id="ARBA00004123"/>
    </source>
</evidence>